<proteinExistence type="predicted"/>
<dbReference type="RefSeq" id="WP_121254763.1">
    <property type="nucleotide sequence ID" value="NZ_RBIL01000002.1"/>
</dbReference>
<dbReference type="OrthoDB" id="9149607at2"/>
<keyword evidence="2" id="KW-1185">Reference proteome</keyword>
<dbReference type="CDD" id="cd19166">
    <property type="entry name" value="HemeO-bac"/>
    <property type="match status" value="1"/>
</dbReference>
<dbReference type="EMBL" id="RBIL01000002">
    <property type="protein sequence ID" value="RKQ86762.1"/>
    <property type="molecule type" value="Genomic_DNA"/>
</dbReference>
<comment type="caution">
    <text evidence="1">The sequence shown here is derived from an EMBL/GenBank/DDBJ whole genome shotgun (WGS) entry which is preliminary data.</text>
</comment>
<dbReference type="InterPro" id="IPR016053">
    <property type="entry name" value="Haem_Oase-like"/>
</dbReference>
<organism evidence="1 2">
    <name type="scientific">Solirubrobacter pauli</name>
    <dbReference type="NCBI Taxonomy" id="166793"/>
    <lineage>
        <taxon>Bacteria</taxon>
        <taxon>Bacillati</taxon>
        <taxon>Actinomycetota</taxon>
        <taxon>Thermoleophilia</taxon>
        <taxon>Solirubrobacterales</taxon>
        <taxon>Solirubrobacteraceae</taxon>
        <taxon>Solirubrobacter</taxon>
    </lineage>
</organism>
<evidence type="ECO:0000313" key="1">
    <source>
        <dbReference type="EMBL" id="RKQ86762.1"/>
    </source>
</evidence>
<protein>
    <submittedName>
        <fullName evidence="1">Heme oxygenase</fullName>
    </submittedName>
</protein>
<dbReference type="AlphaFoldDB" id="A0A660L1I9"/>
<dbReference type="SUPFAM" id="SSF48613">
    <property type="entry name" value="Heme oxygenase-like"/>
    <property type="match status" value="1"/>
</dbReference>
<dbReference type="Gene3D" id="1.20.910.10">
    <property type="entry name" value="Heme oxygenase-like"/>
    <property type="match status" value="1"/>
</dbReference>
<dbReference type="Proteomes" id="UP000278962">
    <property type="component" value="Unassembled WGS sequence"/>
</dbReference>
<evidence type="ECO:0000313" key="2">
    <source>
        <dbReference type="Proteomes" id="UP000278962"/>
    </source>
</evidence>
<dbReference type="InterPro" id="IPR016084">
    <property type="entry name" value="Haem_Oase-like_multi-hlx"/>
</dbReference>
<name>A0A660L1I9_9ACTN</name>
<dbReference type="GO" id="GO:0006788">
    <property type="term" value="P:heme oxidation"/>
    <property type="evidence" value="ECO:0007669"/>
    <property type="project" value="InterPro"/>
</dbReference>
<gene>
    <name evidence="1" type="ORF">C8N24_4777</name>
</gene>
<dbReference type="Pfam" id="PF01126">
    <property type="entry name" value="Heme_oxygenase"/>
    <property type="match status" value="1"/>
</dbReference>
<dbReference type="GO" id="GO:0004392">
    <property type="term" value="F:heme oxygenase (decyclizing) activity"/>
    <property type="evidence" value="ECO:0007669"/>
    <property type="project" value="InterPro"/>
</dbReference>
<sequence>MTSAMGALKAATAAHHERLERRVDIEHALGSRERYRTLLERFYGFYRPLEDVLAPITIPGLDYTRKLPLIEADLQALRSRPDALPLAPQVPDVATVGEALGVAYVIEGSALGGALIGTLVRRRLGLDSAFFAGGPGIAPRWRAFGEVVERHAPVSTSAAIATFEDMERWLCR</sequence>
<reference evidence="1 2" key="1">
    <citation type="submission" date="2018-10" db="EMBL/GenBank/DDBJ databases">
        <title>Genomic Encyclopedia of Archaeal and Bacterial Type Strains, Phase II (KMG-II): from individual species to whole genera.</title>
        <authorList>
            <person name="Goeker M."/>
        </authorList>
    </citation>
    <scope>NUCLEOTIDE SEQUENCE [LARGE SCALE GENOMIC DNA]</scope>
    <source>
        <strain evidence="1 2">DSM 14954</strain>
    </source>
</reference>
<accession>A0A660L1I9</accession>